<evidence type="ECO:0000256" key="4">
    <source>
        <dbReference type="ARBA" id="ARBA00023136"/>
    </source>
</evidence>
<accession>A0A8H5M268</accession>
<dbReference type="GO" id="GO:0071944">
    <property type="term" value="C:cell periphery"/>
    <property type="evidence" value="ECO:0007669"/>
    <property type="project" value="UniProtKB-ARBA"/>
</dbReference>
<evidence type="ECO:0000256" key="6">
    <source>
        <dbReference type="SAM" id="Phobius"/>
    </source>
</evidence>
<feature type="compositionally biased region" description="Pro residues" evidence="5">
    <location>
        <begin position="441"/>
        <end position="450"/>
    </location>
</feature>
<evidence type="ECO:0000313" key="7">
    <source>
        <dbReference type="EMBL" id="KAF5378545.1"/>
    </source>
</evidence>
<keyword evidence="3 6" id="KW-1133">Transmembrane helix</keyword>
<evidence type="ECO:0000256" key="5">
    <source>
        <dbReference type="SAM" id="MobiDB-lite"/>
    </source>
</evidence>
<dbReference type="InterPro" id="IPR051694">
    <property type="entry name" value="Immunoregulatory_rcpt-like"/>
</dbReference>
<dbReference type="EMBL" id="JAACJP010000019">
    <property type="protein sequence ID" value="KAF5378545.1"/>
    <property type="molecule type" value="Genomic_DNA"/>
</dbReference>
<feature type="compositionally biased region" description="Low complexity" evidence="5">
    <location>
        <begin position="204"/>
        <end position="218"/>
    </location>
</feature>
<comment type="subcellular location">
    <subcellularLocation>
        <location evidence="1">Membrane</location>
        <topology evidence="1">Single-pass membrane protein</topology>
    </subcellularLocation>
</comment>
<keyword evidence="2 6" id="KW-0812">Transmembrane</keyword>
<name>A0A8H5M268_9AGAR</name>
<evidence type="ECO:0000256" key="3">
    <source>
        <dbReference type="ARBA" id="ARBA00022989"/>
    </source>
</evidence>
<protein>
    <submittedName>
        <fullName evidence="7">Uncharacterized protein</fullName>
    </submittedName>
</protein>
<dbReference type="GO" id="GO:0016020">
    <property type="term" value="C:membrane"/>
    <property type="evidence" value="ECO:0007669"/>
    <property type="project" value="UniProtKB-SubCell"/>
</dbReference>
<keyword evidence="8" id="KW-1185">Reference proteome</keyword>
<feature type="compositionally biased region" description="Low complexity" evidence="5">
    <location>
        <begin position="144"/>
        <end position="189"/>
    </location>
</feature>
<sequence>MKRSGPRSHPWYLDAVRVASLASIGLSTRSNQKLMSLQDRPRVDGLGMRLPLITRFEKDGPRNTAASREFNDEHDSSHAPACEFFPVPLLTSTDEYYHHGELNVRRTSLQLQLGTPQLQFRLAPVVVKQYRTTRVILELVVASPATVSSSSEPPESSSSAPSSSSEEPSSSSSSSTSSDPGPSSSSTKPSPSPTLTQPPPTSVPPSTAAPESSTESHTTYTTLIDGELTTVVGPAPTALSPSPTSNPAFNKRTAAIAGATIAGVFLLLLILATTFLLRRHRRKLKERFQTILHPRRRTREDRGLLDGEDFFDEDEDHMIAMRAYRDVIATPLPSTGTHSRATTPGGMAEVRQREADGDVNLSRIVDDVMGPPTGTHAAEASASTSASTPMPMQPAPPDSTSNSDPDRLGNTPSSMYNDPFRSVSPSLSAAHNHDGSVYYALPPPPPPPPAQSSSSSSPLPPGAAPPKRLAYRSGTAGVGAKK</sequence>
<keyword evidence="4 6" id="KW-0472">Membrane</keyword>
<gene>
    <name evidence="7" type="ORF">D9615_007077</name>
</gene>
<feature type="compositionally biased region" description="Pro residues" evidence="5">
    <location>
        <begin position="190"/>
        <end position="203"/>
    </location>
</feature>
<feature type="compositionally biased region" description="Polar residues" evidence="5">
    <location>
        <begin position="332"/>
        <end position="342"/>
    </location>
</feature>
<reference evidence="7 8" key="1">
    <citation type="journal article" date="2020" name="ISME J.">
        <title>Uncovering the hidden diversity of litter-decomposition mechanisms in mushroom-forming fungi.</title>
        <authorList>
            <person name="Floudas D."/>
            <person name="Bentzer J."/>
            <person name="Ahren D."/>
            <person name="Johansson T."/>
            <person name="Persson P."/>
            <person name="Tunlid A."/>
        </authorList>
    </citation>
    <scope>NUCLEOTIDE SEQUENCE [LARGE SCALE GENOMIC DNA]</scope>
    <source>
        <strain evidence="7 8">CBS 661.87</strain>
    </source>
</reference>
<dbReference type="AlphaFoldDB" id="A0A8H5M268"/>
<dbReference type="Proteomes" id="UP000565441">
    <property type="component" value="Unassembled WGS sequence"/>
</dbReference>
<organism evidence="7 8">
    <name type="scientific">Tricholomella constricta</name>
    <dbReference type="NCBI Taxonomy" id="117010"/>
    <lineage>
        <taxon>Eukaryota</taxon>
        <taxon>Fungi</taxon>
        <taxon>Dikarya</taxon>
        <taxon>Basidiomycota</taxon>
        <taxon>Agaricomycotina</taxon>
        <taxon>Agaricomycetes</taxon>
        <taxon>Agaricomycetidae</taxon>
        <taxon>Agaricales</taxon>
        <taxon>Tricholomatineae</taxon>
        <taxon>Lyophyllaceae</taxon>
        <taxon>Tricholomella</taxon>
    </lineage>
</organism>
<comment type="caution">
    <text evidence="7">The sequence shown here is derived from an EMBL/GenBank/DDBJ whole genome shotgun (WGS) entry which is preliminary data.</text>
</comment>
<evidence type="ECO:0000256" key="1">
    <source>
        <dbReference type="ARBA" id="ARBA00004167"/>
    </source>
</evidence>
<feature type="region of interest" description="Disordered" evidence="5">
    <location>
        <begin position="331"/>
        <end position="482"/>
    </location>
</feature>
<dbReference type="PANTHER" id="PTHR15549">
    <property type="entry name" value="PAIRED IMMUNOGLOBULIN-LIKE TYPE 2 RECEPTOR"/>
    <property type="match status" value="1"/>
</dbReference>
<evidence type="ECO:0000256" key="2">
    <source>
        <dbReference type="ARBA" id="ARBA00022692"/>
    </source>
</evidence>
<proteinExistence type="predicted"/>
<evidence type="ECO:0000313" key="8">
    <source>
        <dbReference type="Proteomes" id="UP000565441"/>
    </source>
</evidence>
<feature type="transmembrane region" description="Helical" evidence="6">
    <location>
        <begin position="254"/>
        <end position="277"/>
    </location>
</feature>
<feature type="compositionally biased region" description="Low complexity" evidence="5">
    <location>
        <begin position="373"/>
        <end position="388"/>
    </location>
</feature>
<feature type="region of interest" description="Disordered" evidence="5">
    <location>
        <begin position="144"/>
        <end position="218"/>
    </location>
</feature>